<keyword evidence="2 7" id="KW-0812">Transmembrane</keyword>
<dbReference type="InterPro" id="IPR039421">
    <property type="entry name" value="Type_1_exporter"/>
</dbReference>
<evidence type="ECO:0000256" key="7">
    <source>
        <dbReference type="SAM" id="Phobius"/>
    </source>
</evidence>
<dbReference type="EMBL" id="JAGVRK010000001">
    <property type="protein sequence ID" value="MBS2967691.1"/>
    <property type="molecule type" value="Genomic_DNA"/>
</dbReference>
<protein>
    <submittedName>
        <fullName evidence="10">ABC transporter ATP-binding protein</fullName>
    </submittedName>
</protein>
<accession>A0ABS5LAD5</accession>
<keyword evidence="6 7" id="KW-0472">Membrane</keyword>
<feature type="domain" description="ABC transmembrane type-1" evidence="9">
    <location>
        <begin position="17"/>
        <end position="298"/>
    </location>
</feature>
<evidence type="ECO:0000256" key="3">
    <source>
        <dbReference type="ARBA" id="ARBA00022741"/>
    </source>
</evidence>
<dbReference type="Pfam" id="PF00664">
    <property type="entry name" value="ABC_membrane"/>
    <property type="match status" value="1"/>
</dbReference>
<dbReference type="SMART" id="SM00382">
    <property type="entry name" value="AAA"/>
    <property type="match status" value="1"/>
</dbReference>
<gene>
    <name evidence="10" type="ORF">J9317_02745</name>
</gene>
<dbReference type="InterPro" id="IPR003593">
    <property type="entry name" value="AAA+_ATPase"/>
</dbReference>
<dbReference type="PANTHER" id="PTHR43394">
    <property type="entry name" value="ATP-DEPENDENT PERMEASE MDL1, MITOCHONDRIAL"/>
    <property type="match status" value="1"/>
</dbReference>
<dbReference type="Proteomes" id="UP000682403">
    <property type="component" value="Unassembled WGS sequence"/>
</dbReference>
<dbReference type="PROSITE" id="PS00211">
    <property type="entry name" value="ABC_TRANSPORTER_1"/>
    <property type="match status" value="1"/>
</dbReference>
<feature type="domain" description="ABC transporter" evidence="8">
    <location>
        <begin position="333"/>
        <end position="566"/>
    </location>
</feature>
<keyword evidence="4 10" id="KW-0067">ATP-binding</keyword>
<evidence type="ECO:0000313" key="10">
    <source>
        <dbReference type="EMBL" id="MBS2967691.1"/>
    </source>
</evidence>
<dbReference type="Gene3D" id="1.20.1560.10">
    <property type="entry name" value="ABC transporter type 1, transmembrane domain"/>
    <property type="match status" value="1"/>
</dbReference>
<feature type="transmembrane region" description="Helical" evidence="7">
    <location>
        <begin position="51"/>
        <end position="71"/>
    </location>
</feature>
<evidence type="ECO:0000259" key="8">
    <source>
        <dbReference type="PROSITE" id="PS50893"/>
    </source>
</evidence>
<comment type="subcellular location">
    <subcellularLocation>
        <location evidence="1">Cell membrane</location>
        <topology evidence="1">Multi-pass membrane protein</topology>
    </subcellularLocation>
</comment>
<dbReference type="PROSITE" id="PS50929">
    <property type="entry name" value="ABC_TM1F"/>
    <property type="match status" value="1"/>
</dbReference>
<dbReference type="PROSITE" id="PS50893">
    <property type="entry name" value="ABC_TRANSPORTER_2"/>
    <property type="match status" value="1"/>
</dbReference>
<evidence type="ECO:0000313" key="11">
    <source>
        <dbReference type="Proteomes" id="UP000682403"/>
    </source>
</evidence>
<keyword evidence="5 7" id="KW-1133">Transmembrane helix</keyword>
<dbReference type="InterPro" id="IPR011527">
    <property type="entry name" value="ABC1_TM_dom"/>
</dbReference>
<evidence type="ECO:0000256" key="1">
    <source>
        <dbReference type="ARBA" id="ARBA00004651"/>
    </source>
</evidence>
<evidence type="ECO:0000256" key="6">
    <source>
        <dbReference type="ARBA" id="ARBA00023136"/>
    </source>
</evidence>
<proteinExistence type="predicted"/>
<dbReference type="RefSeq" id="WP_211556332.1">
    <property type="nucleotide sequence ID" value="NZ_JAGVRK010000001.1"/>
</dbReference>
<dbReference type="InterPro" id="IPR036640">
    <property type="entry name" value="ABC1_TM_sf"/>
</dbReference>
<evidence type="ECO:0000259" key="9">
    <source>
        <dbReference type="PROSITE" id="PS50929"/>
    </source>
</evidence>
<feature type="transmembrane region" description="Helical" evidence="7">
    <location>
        <begin position="156"/>
        <end position="174"/>
    </location>
</feature>
<evidence type="ECO:0000256" key="4">
    <source>
        <dbReference type="ARBA" id="ARBA00022840"/>
    </source>
</evidence>
<dbReference type="InterPro" id="IPR027417">
    <property type="entry name" value="P-loop_NTPase"/>
</dbReference>
<keyword evidence="3" id="KW-0547">Nucleotide-binding</keyword>
<evidence type="ECO:0000256" key="5">
    <source>
        <dbReference type="ARBA" id="ARBA00022989"/>
    </source>
</evidence>
<dbReference type="InterPro" id="IPR017871">
    <property type="entry name" value="ABC_transporter-like_CS"/>
</dbReference>
<dbReference type="PANTHER" id="PTHR43394:SF1">
    <property type="entry name" value="ATP-BINDING CASSETTE SUB-FAMILY B MEMBER 10, MITOCHONDRIAL"/>
    <property type="match status" value="1"/>
</dbReference>
<dbReference type="SUPFAM" id="SSF90123">
    <property type="entry name" value="ABC transporter transmembrane region"/>
    <property type="match status" value="1"/>
</dbReference>
<dbReference type="Pfam" id="PF00005">
    <property type="entry name" value="ABC_tran"/>
    <property type="match status" value="1"/>
</dbReference>
<feature type="transmembrane region" description="Helical" evidence="7">
    <location>
        <begin position="278"/>
        <end position="296"/>
    </location>
</feature>
<evidence type="ECO:0000256" key="2">
    <source>
        <dbReference type="ARBA" id="ARBA00022692"/>
    </source>
</evidence>
<dbReference type="SUPFAM" id="SSF52540">
    <property type="entry name" value="P-loop containing nucleoside triphosphate hydrolases"/>
    <property type="match status" value="1"/>
</dbReference>
<dbReference type="InterPro" id="IPR003439">
    <property type="entry name" value="ABC_transporter-like_ATP-bd"/>
</dbReference>
<organism evidence="10 11">
    <name type="scientific">Metabacillus flavus</name>
    <dbReference type="NCBI Taxonomy" id="2823519"/>
    <lineage>
        <taxon>Bacteria</taxon>
        <taxon>Bacillati</taxon>
        <taxon>Bacillota</taxon>
        <taxon>Bacilli</taxon>
        <taxon>Bacillales</taxon>
        <taxon>Bacillaceae</taxon>
        <taxon>Metabacillus</taxon>
    </lineage>
</organism>
<name>A0ABS5LAD5_9BACI</name>
<dbReference type="Gene3D" id="3.40.50.300">
    <property type="entry name" value="P-loop containing nucleotide triphosphate hydrolases"/>
    <property type="match status" value="1"/>
</dbReference>
<feature type="transmembrane region" description="Helical" evidence="7">
    <location>
        <begin position="133"/>
        <end position="150"/>
    </location>
</feature>
<dbReference type="GO" id="GO:0005524">
    <property type="term" value="F:ATP binding"/>
    <property type="evidence" value="ECO:0007669"/>
    <property type="project" value="UniProtKB-KW"/>
</dbReference>
<dbReference type="CDD" id="cd18548">
    <property type="entry name" value="ABC_6TM_Tm287_like"/>
    <property type="match status" value="1"/>
</dbReference>
<feature type="transmembrane region" description="Helical" evidence="7">
    <location>
        <begin position="235"/>
        <end position="258"/>
    </location>
</feature>
<keyword evidence="11" id="KW-1185">Reference proteome</keyword>
<reference evidence="10 11" key="1">
    <citation type="submission" date="2021-04" db="EMBL/GenBank/DDBJ databases">
        <title>Metabacillus sp. strain KIGAM252 whole genome sequence.</title>
        <authorList>
            <person name="Seo M.-J."/>
            <person name="Cho E.-S."/>
            <person name="Hwang C.Y."/>
            <person name="Yoon D.J."/>
        </authorList>
    </citation>
    <scope>NUCLEOTIDE SEQUENCE [LARGE SCALE GENOMIC DNA]</scope>
    <source>
        <strain evidence="10 11">KIGAM252</strain>
    </source>
</reference>
<sequence length="577" mass="63534">MNRVFSFLKPYRLPAGLALTLMLVELAVELAQPLIIARMIDDGILQKDMGVIWLWGGALLAMSIFAFAAGVTNSFLASRVSQGFAYDLRSSLFKKVQSFSFSNLDEFLTSSLITRVTNDVNTIQMTVFMSLRIMLRAPLLVIGGTVMALFVNAKLALILVIAIPVLIFFLLWVLKTGGAMFRAVQERLDKVNGVMKENLAGMRIIKAFLNSGYEIRRFTGATEDLRKRTTTVLRLIEMTMPILYFVMNAGIIAILWFGAGEVSSGGAKVGEVVAIVNYSLRITAAISMFSFIIMAFSRTRASSQRVSEVLETEPHLHDLSSASRSPEVTDGSVEFQNVTFYYPGSETPVLKGVSFTADKGTTTAIMGATGSGKSTLFQLIPRLYDATEGEVFLDGEEAGQYRLQNLREQIGYVPQESILFTGTVKDNIAWGKPDATMEDIIQAAKDAQIHDTIENLPKGYDTVVGQKGVNLSGGQKQRLSIARALIRKPAILLLDDSTSALDLKTEGKLMKALGTYPCTTFLITQKISTASASDQILILDDGELMEHGPHEELLRTSDIYRRIWQSQMKGERVHEAL</sequence>
<comment type="caution">
    <text evidence="10">The sequence shown here is derived from an EMBL/GenBank/DDBJ whole genome shotgun (WGS) entry which is preliminary data.</text>
</comment>